<evidence type="ECO:0000256" key="2">
    <source>
        <dbReference type="SAM" id="Phobius"/>
    </source>
</evidence>
<name>A0A8B6FIW4_MYTGA</name>
<feature type="region of interest" description="Disordered" evidence="1">
    <location>
        <begin position="255"/>
        <end position="325"/>
    </location>
</feature>
<gene>
    <name evidence="3" type="ORF">MGAL_10B053912</name>
</gene>
<feature type="compositionally biased region" description="Polar residues" evidence="1">
    <location>
        <begin position="291"/>
        <end position="323"/>
    </location>
</feature>
<feature type="compositionally biased region" description="Polar residues" evidence="1">
    <location>
        <begin position="373"/>
        <end position="394"/>
    </location>
</feature>
<feature type="compositionally biased region" description="Basic and acidic residues" evidence="1">
    <location>
        <begin position="255"/>
        <end position="283"/>
    </location>
</feature>
<protein>
    <submittedName>
        <fullName evidence="3">Uncharacterized protein</fullName>
    </submittedName>
</protein>
<dbReference type="Proteomes" id="UP000596742">
    <property type="component" value="Unassembled WGS sequence"/>
</dbReference>
<feature type="region of interest" description="Disordered" evidence="1">
    <location>
        <begin position="172"/>
        <end position="242"/>
    </location>
</feature>
<proteinExistence type="predicted"/>
<keyword evidence="2" id="KW-1133">Transmembrane helix</keyword>
<comment type="caution">
    <text evidence="3">The sequence shown here is derived from an EMBL/GenBank/DDBJ whole genome shotgun (WGS) entry which is preliminary data.</text>
</comment>
<evidence type="ECO:0000256" key="1">
    <source>
        <dbReference type="SAM" id="MobiDB-lite"/>
    </source>
</evidence>
<organism evidence="3 4">
    <name type="scientific">Mytilus galloprovincialis</name>
    <name type="common">Mediterranean mussel</name>
    <dbReference type="NCBI Taxonomy" id="29158"/>
    <lineage>
        <taxon>Eukaryota</taxon>
        <taxon>Metazoa</taxon>
        <taxon>Spiralia</taxon>
        <taxon>Lophotrochozoa</taxon>
        <taxon>Mollusca</taxon>
        <taxon>Bivalvia</taxon>
        <taxon>Autobranchia</taxon>
        <taxon>Pteriomorphia</taxon>
        <taxon>Mytilida</taxon>
        <taxon>Mytiloidea</taxon>
        <taxon>Mytilidae</taxon>
        <taxon>Mytilinae</taxon>
        <taxon>Mytilus</taxon>
    </lineage>
</organism>
<dbReference type="AlphaFoldDB" id="A0A8B6FIW4"/>
<feature type="region of interest" description="Disordered" evidence="1">
    <location>
        <begin position="343"/>
        <end position="409"/>
    </location>
</feature>
<feature type="transmembrane region" description="Helical" evidence="2">
    <location>
        <begin position="134"/>
        <end position="155"/>
    </location>
</feature>
<keyword evidence="2" id="KW-0472">Membrane</keyword>
<feature type="compositionally biased region" description="Basic residues" evidence="1">
    <location>
        <begin position="229"/>
        <end position="240"/>
    </location>
</feature>
<accession>A0A8B6FIW4</accession>
<feature type="compositionally biased region" description="Basic and acidic residues" evidence="1">
    <location>
        <begin position="343"/>
        <end position="372"/>
    </location>
</feature>
<evidence type="ECO:0000313" key="3">
    <source>
        <dbReference type="EMBL" id="VDI50369.1"/>
    </source>
</evidence>
<keyword evidence="4" id="KW-1185">Reference proteome</keyword>
<reference evidence="3" key="1">
    <citation type="submission" date="2018-11" db="EMBL/GenBank/DDBJ databases">
        <authorList>
            <person name="Alioto T."/>
            <person name="Alioto T."/>
        </authorList>
    </citation>
    <scope>NUCLEOTIDE SEQUENCE</scope>
</reference>
<evidence type="ECO:0000313" key="4">
    <source>
        <dbReference type="Proteomes" id="UP000596742"/>
    </source>
</evidence>
<dbReference type="OrthoDB" id="10575594at2759"/>
<keyword evidence="2" id="KW-0812">Transmembrane</keyword>
<sequence length="409" mass="45625">MGRTSNEHLIVVVLDETNQFQATSCEDIKRRNEHGNKTSIHTDAYFTTGSAKYSFDIEIITVCSTILCTGLFCNHCVTTDETTILPLTSSTSTTTSINTTKDRTAVTSEFTTKTLVTATDLKLGDKSNITTTSIALIAVIVALVLVIMILFYKWWNKENKVIDDSNIIENESTDNIVPNNSNREKKNESNLADFSGVDKDKSNPIEDSQNNILPENYCGNVVPDESSGHKKHKKKKKKKTLKEDPLKIDISETKQKSEEITETKLKKEEKTKEKGKKEKHGNPDHGYASSRKGSSGHCTNTPPIDHNSALSVETPMQNPSTLSDKGFSGKLSNTCYDRNDNCSDDNENHTTDQRRCKTARHERNNSDLKREIGNTTSKNIRPSTARNPNTSNVGPPNRKIQFNPYFPCA</sequence>
<dbReference type="EMBL" id="UYJE01006948">
    <property type="protein sequence ID" value="VDI50369.1"/>
    <property type="molecule type" value="Genomic_DNA"/>
</dbReference>